<gene>
    <name evidence="2" type="ORF">AN1_LOCUS5874</name>
    <name evidence="1" type="ORF">C24_LOCUS5765</name>
</gene>
<accession>A0A654EMG8</accession>
<protein>
    <submittedName>
        <fullName evidence="2">Uncharacterized protein</fullName>
    </submittedName>
</protein>
<organism evidence="2 3">
    <name type="scientific">Arabidopsis thaliana</name>
    <name type="common">Mouse-ear cress</name>
    <dbReference type="NCBI Taxonomy" id="3702"/>
    <lineage>
        <taxon>Eukaryota</taxon>
        <taxon>Viridiplantae</taxon>
        <taxon>Streptophyta</taxon>
        <taxon>Embryophyta</taxon>
        <taxon>Tracheophyta</taxon>
        <taxon>Spermatophyta</taxon>
        <taxon>Magnoliopsida</taxon>
        <taxon>eudicotyledons</taxon>
        <taxon>Gunneridae</taxon>
        <taxon>Pentapetalae</taxon>
        <taxon>rosids</taxon>
        <taxon>malvids</taxon>
        <taxon>Brassicales</taxon>
        <taxon>Brassicaceae</taxon>
        <taxon>Camelineae</taxon>
        <taxon>Arabidopsis</taxon>
    </lineage>
</organism>
<dbReference type="AlphaFoldDB" id="A0A654EMG8"/>
<evidence type="ECO:0000313" key="4">
    <source>
        <dbReference type="Proteomes" id="UP000434276"/>
    </source>
</evidence>
<dbReference type="Proteomes" id="UP000426265">
    <property type="component" value="Unassembled WGS sequence"/>
</dbReference>
<evidence type="ECO:0000313" key="2">
    <source>
        <dbReference type="EMBL" id="VYS50404.1"/>
    </source>
</evidence>
<dbReference type="ExpressionAtlas" id="A0A654EMG8">
    <property type="expression patterns" value="baseline and differential"/>
</dbReference>
<evidence type="ECO:0000313" key="1">
    <source>
        <dbReference type="EMBL" id="CAA0323932.1"/>
    </source>
</evidence>
<dbReference type="OrthoDB" id="10400372at2759"/>
<name>A0A654EMG8_ARATH</name>
<proteinExistence type="predicted"/>
<evidence type="ECO:0000313" key="3">
    <source>
        <dbReference type="Proteomes" id="UP000426265"/>
    </source>
</evidence>
<dbReference type="EMBL" id="CACRSJ010000104">
    <property type="protein sequence ID" value="VYS50404.1"/>
    <property type="molecule type" value="Genomic_DNA"/>
</dbReference>
<dbReference type="Proteomes" id="UP000434276">
    <property type="component" value="Unassembled WGS sequence"/>
</dbReference>
<dbReference type="EMBL" id="CACSHJ010000087">
    <property type="protein sequence ID" value="CAA0323932.1"/>
    <property type="molecule type" value="Genomic_DNA"/>
</dbReference>
<accession>A0A5S9WQX4</accession>
<reference evidence="2 3" key="1">
    <citation type="submission" date="2019-11" db="EMBL/GenBank/DDBJ databases">
        <authorList>
            <person name="Jiao W.-B."/>
            <person name="Schneeberger K."/>
        </authorList>
    </citation>
    <scope>NUCLEOTIDE SEQUENCE [LARGE SCALE GENOMIC DNA]</scope>
    <source>
        <strain evidence="3">cv. An-1</strain>
        <strain evidence="4">cv. C24</strain>
    </source>
</reference>
<sequence>MVKQAFLVRMQVINSKVYQRRFNPHEVMKKMSKSWSLRRDVWKGILRRMQRMIMRLMMLTTLINKRFCHQSVRDPKLWLVKCGVMSFCSL</sequence>